<reference evidence="8 9" key="1">
    <citation type="submission" date="2018-06" db="EMBL/GenBank/DDBJ databases">
        <authorList>
            <consortium name="Pathogen Informatics"/>
            <person name="Doyle S."/>
        </authorList>
    </citation>
    <scope>NUCLEOTIDE SEQUENCE [LARGE SCALE GENOMIC DNA]</scope>
    <source>
        <strain evidence="8 9">NCTC12219</strain>
    </source>
</reference>
<dbReference type="RefSeq" id="WP_115722276.1">
    <property type="nucleotide sequence ID" value="NZ_UGHX01000001.1"/>
</dbReference>
<name>A0A377JVH6_9HELI</name>
<dbReference type="Proteomes" id="UP000255103">
    <property type="component" value="Unassembled WGS sequence"/>
</dbReference>
<evidence type="ECO:0000256" key="3">
    <source>
        <dbReference type="ARBA" id="ARBA00022801"/>
    </source>
</evidence>
<keyword evidence="3" id="KW-0378">Hydrolase</keyword>
<keyword evidence="2" id="KW-0547">Nucleotide-binding</keyword>
<dbReference type="PANTHER" id="PTHR10465">
    <property type="entry name" value="TRANSMEMBRANE GTPASE FZO1"/>
    <property type="match status" value="1"/>
</dbReference>
<evidence type="ECO:0000313" key="9">
    <source>
        <dbReference type="Proteomes" id="UP000255103"/>
    </source>
</evidence>
<gene>
    <name evidence="8" type="ORF">NCTC12219_01672</name>
</gene>
<dbReference type="InterPro" id="IPR045063">
    <property type="entry name" value="Dynamin_N"/>
</dbReference>
<organism evidence="8 9">
    <name type="scientific">Helicobacter cinaedi</name>
    <dbReference type="NCBI Taxonomy" id="213"/>
    <lineage>
        <taxon>Bacteria</taxon>
        <taxon>Pseudomonadati</taxon>
        <taxon>Campylobacterota</taxon>
        <taxon>Epsilonproteobacteria</taxon>
        <taxon>Campylobacterales</taxon>
        <taxon>Helicobacteraceae</taxon>
        <taxon>Helicobacter</taxon>
    </lineage>
</organism>
<sequence>MAKCVQCGFDNPKKAIFCVGCGSVVDSSQFSDKELVQESETKIKGFLESIQDKAKKGAVESKIPQLQHLFDNIAQTKAFLQVFAEYDKQTNKQENVRIDEFISQCDSFLSRDDSFQIAFSGTINAGKSTLINAMLKDEYASTSVTPETAVLTKFRYGQKDEVTISFYNQNEWNEFWSSASKGGVFKEEYVKSGAESHKSKWIGHSPITKELSPDTLRRYTSAKSESHYFAKEVCITLKDFPFEKNIVFVDTPGLDDPVDYRSKVTRDYINRANAVILCVEASALTGNQMQTIQRIFDNTRGRPEKVYILGTKYENLNSPAKDWKAQKQEWAKYLTSSRETDITRFTQVQAESNIIETSGYISFLLDLYEKDKINDESKKQLQQYSFKFFEDIDFTKHIIGLREVSNVDKVFMRIQDDILDKAEREVIEDAKANYKFLHSQIETYFKDSIQGLQESFDASQEGIEAINAKIAKEEKNLAVIENETAELEDVMKKFENQANELVNNLSEEIDKIIKELA</sequence>
<proteinExistence type="predicted"/>
<keyword evidence="5" id="KW-0472">Membrane</keyword>
<comment type="subcellular location">
    <subcellularLocation>
        <location evidence="1">Membrane</location>
    </subcellularLocation>
</comment>
<accession>A0A377JVH6</accession>
<protein>
    <submittedName>
        <fullName evidence="8">Putative ATP /GTP binding protein</fullName>
    </submittedName>
</protein>
<feature type="coiled-coil region" evidence="6">
    <location>
        <begin position="463"/>
        <end position="515"/>
    </location>
</feature>
<dbReference type="SUPFAM" id="SSF52540">
    <property type="entry name" value="P-loop containing nucleoside triphosphate hydrolases"/>
    <property type="match status" value="1"/>
</dbReference>
<evidence type="ECO:0000256" key="6">
    <source>
        <dbReference type="SAM" id="Coils"/>
    </source>
</evidence>
<evidence type="ECO:0000256" key="4">
    <source>
        <dbReference type="ARBA" id="ARBA00023134"/>
    </source>
</evidence>
<dbReference type="InterPro" id="IPR027094">
    <property type="entry name" value="Mitofusin_fam"/>
</dbReference>
<dbReference type="InterPro" id="IPR027417">
    <property type="entry name" value="P-loop_NTPase"/>
</dbReference>
<keyword evidence="6" id="KW-0175">Coiled coil</keyword>
<dbReference type="EMBL" id="UGHX01000001">
    <property type="protein sequence ID" value="STP11773.1"/>
    <property type="molecule type" value="Genomic_DNA"/>
</dbReference>
<evidence type="ECO:0000256" key="2">
    <source>
        <dbReference type="ARBA" id="ARBA00022741"/>
    </source>
</evidence>
<dbReference type="GO" id="GO:0003924">
    <property type="term" value="F:GTPase activity"/>
    <property type="evidence" value="ECO:0007669"/>
    <property type="project" value="InterPro"/>
</dbReference>
<evidence type="ECO:0000259" key="7">
    <source>
        <dbReference type="Pfam" id="PF00350"/>
    </source>
</evidence>
<evidence type="ECO:0000313" key="8">
    <source>
        <dbReference type="EMBL" id="STP11773.1"/>
    </source>
</evidence>
<dbReference type="Pfam" id="PF00350">
    <property type="entry name" value="Dynamin_N"/>
    <property type="match status" value="1"/>
</dbReference>
<keyword evidence="4" id="KW-0342">GTP-binding</keyword>
<feature type="domain" description="Dynamin N-terminal" evidence="7">
    <location>
        <begin position="117"/>
        <end position="295"/>
    </location>
</feature>
<evidence type="ECO:0000256" key="1">
    <source>
        <dbReference type="ARBA" id="ARBA00004370"/>
    </source>
</evidence>
<dbReference type="GO" id="GO:0016020">
    <property type="term" value="C:membrane"/>
    <property type="evidence" value="ECO:0007669"/>
    <property type="project" value="UniProtKB-SubCell"/>
</dbReference>
<dbReference type="Gene3D" id="3.40.50.300">
    <property type="entry name" value="P-loop containing nucleotide triphosphate hydrolases"/>
    <property type="match status" value="1"/>
</dbReference>
<dbReference type="GO" id="GO:0005525">
    <property type="term" value="F:GTP binding"/>
    <property type="evidence" value="ECO:0007669"/>
    <property type="project" value="UniProtKB-KW"/>
</dbReference>
<dbReference type="PANTHER" id="PTHR10465:SF0">
    <property type="entry name" value="SARCALUMENIN"/>
    <property type="match status" value="1"/>
</dbReference>
<dbReference type="AlphaFoldDB" id="A0A377JVH6"/>
<evidence type="ECO:0000256" key="5">
    <source>
        <dbReference type="ARBA" id="ARBA00023136"/>
    </source>
</evidence>